<evidence type="ECO:0000313" key="5">
    <source>
        <dbReference type="EMBL" id="QDT05535.1"/>
    </source>
</evidence>
<dbReference type="AlphaFoldDB" id="A0A517NEH6"/>
<name>A0A517NEH6_9BACT</name>
<evidence type="ECO:0000256" key="1">
    <source>
        <dbReference type="ARBA" id="ARBA00008668"/>
    </source>
</evidence>
<dbReference type="RefSeq" id="WP_145171719.1">
    <property type="nucleotide sequence ID" value="NZ_CP036525.1"/>
</dbReference>
<feature type="signal peptide" evidence="3">
    <location>
        <begin position="1"/>
        <end position="24"/>
    </location>
</feature>
<dbReference type="KEGG" id="rlc:K227x_39350"/>
<organism evidence="5 6">
    <name type="scientific">Rubripirellula lacrimiformis</name>
    <dbReference type="NCBI Taxonomy" id="1930273"/>
    <lineage>
        <taxon>Bacteria</taxon>
        <taxon>Pseudomonadati</taxon>
        <taxon>Planctomycetota</taxon>
        <taxon>Planctomycetia</taxon>
        <taxon>Pirellulales</taxon>
        <taxon>Pirellulaceae</taxon>
        <taxon>Rubripirellula</taxon>
    </lineage>
</organism>
<reference evidence="5 6" key="1">
    <citation type="submission" date="2019-02" db="EMBL/GenBank/DDBJ databases">
        <title>Deep-cultivation of Planctomycetes and their phenomic and genomic characterization uncovers novel biology.</title>
        <authorList>
            <person name="Wiegand S."/>
            <person name="Jogler M."/>
            <person name="Boedeker C."/>
            <person name="Pinto D."/>
            <person name="Vollmers J."/>
            <person name="Rivas-Marin E."/>
            <person name="Kohn T."/>
            <person name="Peeters S.H."/>
            <person name="Heuer A."/>
            <person name="Rast P."/>
            <person name="Oberbeckmann S."/>
            <person name="Bunk B."/>
            <person name="Jeske O."/>
            <person name="Meyerdierks A."/>
            <person name="Storesund J.E."/>
            <person name="Kallscheuer N."/>
            <person name="Luecker S."/>
            <person name="Lage O.M."/>
            <person name="Pohl T."/>
            <person name="Merkel B.J."/>
            <person name="Hornburger P."/>
            <person name="Mueller R.-W."/>
            <person name="Bruemmer F."/>
            <person name="Labrenz M."/>
            <person name="Spormann A.M."/>
            <person name="Op den Camp H."/>
            <person name="Overmann J."/>
            <person name="Amann R."/>
            <person name="Jetten M.S.M."/>
            <person name="Mascher T."/>
            <person name="Medema M.H."/>
            <person name="Devos D.P."/>
            <person name="Kaster A.-K."/>
            <person name="Ovreas L."/>
            <person name="Rohde M."/>
            <person name="Galperin M.Y."/>
            <person name="Jogler C."/>
        </authorList>
    </citation>
    <scope>NUCLEOTIDE SEQUENCE [LARGE SCALE GENOMIC DNA]</scope>
    <source>
        <strain evidence="5 6">K22_7</strain>
    </source>
</reference>
<dbReference type="InterPro" id="IPR036514">
    <property type="entry name" value="SGNH_hydro_sf"/>
</dbReference>
<proteinExistence type="inferred from homology"/>
<evidence type="ECO:0000313" key="6">
    <source>
        <dbReference type="Proteomes" id="UP000318538"/>
    </source>
</evidence>
<accession>A0A517NEH6</accession>
<dbReference type="GO" id="GO:0016788">
    <property type="term" value="F:hydrolase activity, acting on ester bonds"/>
    <property type="evidence" value="ECO:0007669"/>
    <property type="project" value="UniProtKB-ARBA"/>
</dbReference>
<dbReference type="CDD" id="cd01821">
    <property type="entry name" value="Rhamnogalacturan_acetylesterase_like"/>
    <property type="match status" value="1"/>
</dbReference>
<dbReference type="InterPro" id="IPR037459">
    <property type="entry name" value="RhgT-like"/>
</dbReference>
<dbReference type="EC" id="3.1.1.-" evidence="5"/>
<evidence type="ECO:0000256" key="3">
    <source>
        <dbReference type="SAM" id="SignalP"/>
    </source>
</evidence>
<keyword evidence="2 5" id="KW-0378">Hydrolase</keyword>
<dbReference type="OrthoDB" id="9807041at2"/>
<sequence precursor="true">MYRRLGLLFCALICVCVSATTSSAHDELTIGLIGDSTVATTYGWGPAIEKRFDTHTKVLHFAKNGATLDSLSDRLDVLLKLNPDYVFIQFGHNDQKRYGTDQYQEKLTSYAQRVKNAGGKAVIFSSVTRRNFGKDGKISPRHAGLKATLPDFAKTAEAVAKEQDAAFIDLYHLSVEHHNAIGPVASAAYNSDENDRTHFSPTGADAIADLIAGQLKTIDPRIAKHLVPPKSDSPAN</sequence>
<dbReference type="SUPFAM" id="SSF52266">
    <property type="entry name" value="SGNH hydrolase"/>
    <property type="match status" value="1"/>
</dbReference>
<evidence type="ECO:0000259" key="4">
    <source>
        <dbReference type="Pfam" id="PF13472"/>
    </source>
</evidence>
<dbReference type="Proteomes" id="UP000318538">
    <property type="component" value="Chromosome"/>
</dbReference>
<dbReference type="Gene3D" id="3.40.50.1110">
    <property type="entry name" value="SGNH hydrolase"/>
    <property type="match status" value="1"/>
</dbReference>
<dbReference type="InterPro" id="IPR013830">
    <property type="entry name" value="SGNH_hydro"/>
</dbReference>
<feature type="domain" description="SGNH hydrolase-type esterase" evidence="4">
    <location>
        <begin position="33"/>
        <end position="205"/>
    </location>
</feature>
<feature type="chain" id="PRO_5022165853" evidence="3">
    <location>
        <begin position="25"/>
        <end position="236"/>
    </location>
</feature>
<dbReference type="PANTHER" id="PTHR43695:SF1">
    <property type="entry name" value="RHAMNOGALACTURONAN ACETYLESTERASE"/>
    <property type="match status" value="1"/>
</dbReference>
<comment type="similarity">
    <text evidence="1">Belongs to the 'GDSL' lipolytic enzyme family.</text>
</comment>
<evidence type="ECO:0000256" key="2">
    <source>
        <dbReference type="ARBA" id="ARBA00022801"/>
    </source>
</evidence>
<keyword evidence="6" id="KW-1185">Reference proteome</keyword>
<gene>
    <name evidence="5" type="primary">rhgT</name>
    <name evidence="5" type="ORF">K227x_39350</name>
</gene>
<protein>
    <submittedName>
        <fullName evidence="5">Rhamnogalacturonan acetylesterase RhgT</fullName>
        <ecNumber evidence="5">3.1.1.-</ecNumber>
    </submittedName>
</protein>
<keyword evidence="3" id="KW-0732">Signal</keyword>
<dbReference type="EMBL" id="CP036525">
    <property type="protein sequence ID" value="QDT05535.1"/>
    <property type="molecule type" value="Genomic_DNA"/>
</dbReference>
<dbReference type="Pfam" id="PF13472">
    <property type="entry name" value="Lipase_GDSL_2"/>
    <property type="match status" value="1"/>
</dbReference>
<dbReference type="PANTHER" id="PTHR43695">
    <property type="entry name" value="PUTATIVE (AFU_ORTHOLOGUE AFUA_2G17250)-RELATED"/>
    <property type="match status" value="1"/>
</dbReference>